<dbReference type="AlphaFoldDB" id="A0A9Q1IVE7"/>
<dbReference type="EMBL" id="JAINUF010000006">
    <property type="protein sequence ID" value="KAJ8356527.1"/>
    <property type="molecule type" value="Genomic_DNA"/>
</dbReference>
<comment type="caution">
    <text evidence="2">The sequence shown here is derived from an EMBL/GenBank/DDBJ whole genome shotgun (WGS) entry which is preliminary data.</text>
</comment>
<organism evidence="2 3">
    <name type="scientific">Synaphobranchus kaupii</name>
    <name type="common">Kaup's arrowtooth eel</name>
    <dbReference type="NCBI Taxonomy" id="118154"/>
    <lineage>
        <taxon>Eukaryota</taxon>
        <taxon>Metazoa</taxon>
        <taxon>Chordata</taxon>
        <taxon>Craniata</taxon>
        <taxon>Vertebrata</taxon>
        <taxon>Euteleostomi</taxon>
        <taxon>Actinopterygii</taxon>
        <taxon>Neopterygii</taxon>
        <taxon>Teleostei</taxon>
        <taxon>Anguilliformes</taxon>
        <taxon>Synaphobranchidae</taxon>
        <taxon>Synaphobranchus</taxon>
    </lineage>
</organism>
<feature type="compositionally biased region" description="Polar residues" evidence="1">
    <location>
        <begin position="155"/>
        <end position="164"/>
    </location>
</feature>
<proteinExistence type="predicted"/>
<feature type="compositionally biased region" description="Basic and acidic residues" evidence="1">
    <location>
        <begin position="60"/>
        <end position="95"/>
    </location>
</feature>
<gene>
    <name evidence="2" type="ORF">SKAU_G00193210</name>
</gene>
<feature type="region of interest" description="Disordered" evidence="1">
    <location>
        <begin position="53"/>
        <end position="98"/>
    </location>
</feature>
<reference evidence="2" key="1">
    <citation type="journal article" date="2023" name="Science">
        <title>Genome structures resolve the early diversification of teleost fishes.</title>
        <authorList>
            <person name="Parey E."/>
            <person name="Louis A."/>
            <person name="Montfort J."/>
            <person name="Bouchez O."/>
            <person name="Roques C."/>
            <person name="Iampietro C."/>
            <person name="Lluch J."/>
            <person name="Castinel A."/>
            <person name="Donnadieu C."/>
            <person name="Desvignes T."/>
            <person name="Floi Bucao C."/>
            <person name="Jouanno E."/>
            <person name="Wen M."/>
            <person name="Mejri S."/>
            <person name="Dirks R."/>
            <person name="Jansen H."/>
            <person name="Henkel C."/>
            <person name="Chen W.J."/>
            <person name="Zahm M."/>
            <person name="Cabau C."/>
            <person name="Klopp C."/>
            <person name="Thompson A.W."/>
            <person name="Robinson-Rechavi M."/>
            <person name="Braasch I."/>
            <person name="Lecointre G."/>
            <person name="Bobe J."/>
            <person name="Postlethwait J.H."/>
            <person name="Berthelot C."/>
            <person name="Roest Crollius H."/>
            <person name="Guiguen Y."/>
        </authorList>
    </citation>
    <scope>NUCLEOTIDE SEQUENCE</scope>
    <source>
        <strain evidence="2">WJC10195</strain>
    </source>
</reference>
<accession>A0A9Q1IVE7</accession>
<evidence type="ECO:0000313" key="3">
    <source>
        <dbReference type="Proteomes" id="UP001152622"/>
    </source>
</evidence>
<evidence type="ECO:0000256" key="1">
    <source>
        <dbReference type="SAM" id="MobiDB-lite"/>
    </source>
</evidence>
<feature type="compositionally biased region" description="Basic and acidic residues" evidence="1">
    <location>
        <begin position="197"/>
        <end position="212"/>
    </location>
</feature>
<keyword evidence="3" id="KW-1185">Reference proteome</keyword>
<feature type="region of interest" description="Disordered" evidence="1">
    <location>
        <begin position="113"/>
        <end position="281"/>
    </location>
</feature>
<feature type="compositionally biased region" description="Basic and acidic residues" evidence="1">
    <location>
        <begin position="258"/>
        <end position="281"/>
    </location>
</feature>
<feature type="compositionally biased region" description="Basic and acidic residues" evidence="1">
    <location>
        <begin position="113"/>
        <end position="143"/>
    </location>
</feature>
<sequence length="281" mass="32649">MRSPMDRIIKRHPEKKKQIRKYMEKWNKRTTGGQQWPKEGTFDSTCCDEMEAVIKHHKPNDKSDKQEGGDYRRELGLLVQQDRRRRDEEARRAENNRLCTLALQEEEEECERLSREWGQKWDEPLTQEEKESQRQYAQAEEKHRKGRKPRAAKSSGWQHLTSTPAERGVQTLPEGMDNQEKRVRGRSCSPIQSLNHGHADRRPKQRQERVTRPSEGGPKRSQLLFSADETAASMEGCLSGSESGREEEPAPTPVTGHKNRDVHSGRLERTYASRLETKLSK</sequence>
<evidence type="ECO:0000313" key="2">
    <source>
        <dbReference type="EMBL" id="KAJ8356527.1"/>
    </source>
</evidence>
<dbReference type="Proteomes" id="UP001152622">
    <property type="component" value="Chromosome 6"/>
</dbReference>
<name>A0A9Q1IVE7_SYNKA</name>
<protein>
    <submittedName>
        <fullName evidence="2">Uncharacterized protein</fullName>
    </submittedName>
</protein>